<accession>L7KNT7</accession>
<name>L7KNT7_9ACTN</name>
<feature type="region of interest" description="Disordered" evidence="1">
    <location>
        <begin position="324"/>
        <end position="351"/>
    </location>
</feature>
<evidence type="ECO:0000259" key="2">
    <source>
        <dbReference type="SMART" id="SM00382"/>
    </source>
</evidence>
<sequence length="351" mass="39173">MYNIELHNFFATTGPAAPQLAHRAVPELSEDDKDLIIDWLDYLFVASDDTDEVDRALNKIIARNRRARPGAKTIPILTAPNGTGKSTFMLEWGRKYYADHFTGTQLDPFTVPTLEEDGLIIEECPIVYLNVDGNMGAADLNKAICAFFRLGTYGTKAEVGERAGHALRTHRVRILIVDDAHFLNTRKILGRELLDHIKNQNTELGVVGATLILVGANLEGGPILEDPQITCRSRTLAFHDYGTTDAAGMAACQRSLKRIEHTLRQHIPGIREDSLSRVLAGRITERVGGRHGDMAGLVREAYKCLLEDEGATWLSKQHINDADVPDRIRKREQQQAAPRKKRHSLRKISTI</sequence>
<dbReference type="InterPro" id="IPR003593">
    <property type="entry name" value="AAA+_ATPase"/>
</dbReference>
<reference evidence="3 4" key="1">
    <citation type="submission" date="2012-12" db="EMBL/GenBank/DDBJ databases">
        <title>Whole genome shotgun sequence of Gordonia aichiensis NBRC 108223.</title>
        <authorList>
            <person name="Isaki-Nakamura S."/>
            <person name="Hosoyama A."/>
            <person name="Tsuchikane K."/>
            <person name="Ando Y."/>
            <person name="Baba S."/>
            <person name="Ohji S."/>
            <person name="Hamada M."/>
            <person name="Tamura T."/>
            <person name="Yamazoe A."/>
            <person name="Yamazaki S."/>
            <person name="Fujita N."/>
        </authorList>
    </citation>
    <scope>NUCLEOTIDE SEQUENCE [LARGE SCALE GENOMIC DNA]</scope>
    <source>
        <strain evidence="3 4">NBRC 108223</strain>
    </source>
</reference>
<dbReference type="Pfam" id="PF13401">
    <property type="entry name" value="AAA_22"/>
    <property type="match status" value="1"/>
</dbReference>
<dbReference type="GO" id="GO:0016887">
    <property type="term" value="F:ATP hydrolysis activity"/>
    <property type="evidence" value="ECO:0007669"/>
    <property type="project" value="InterPro"/>
</dbReference>
<feature type="domain" description="AAA+ ATPase" evidence="2">
    <location>
        <begin position="71"/>
        <end position="230"/>
    </location>
</feature>
<dbReference type="AlphaFoldDB" id="L7KNT7"/>
<gene>
    <name evidence="3" type="ORF">GOACH_15_01050</name>
</gene>
<protein>
    <recommendedName>
        <fullName evidence="2">AAA+ ATPase domain-containing protein</fullName>
    </recommendedName>
</protein>
<evidence type="ECO:0000313" key="3">
    <source>
        <dbReference type="EMBL" id="GAC49612.1"/>
    </source>
</evidence>
<dbReference type="EMBL" id="BANR01000015">
    <property type="protein sequence ID" value="GAC49612.1"/>
    <property type="molecule type" value="Genomic_DNA"/>
</dbReference>
<feature type="compositionally biased region" description="Basic residues" evidence="1">
    <location>
        <begin position="338"/>
        <end position="351"/>
    </location>
</feature>
<dbReference type="eggNOG" id="COG2842">
    <property type="taxonomic scope" value="Bacteria"/>
</dbReference>
<dbReference type="InterPro" id="IPR027417">
    <property type="entry name" value="P-loop_NTPase"/>
</dbReference>
<dbReference type="OrthoDB" id="4711350at2"/>
<dbReference type="RefSeq" id="WP_005176063.1">
    <property type="nucleotide sequence ID" value="NZ_BANR01000015.1"/>
</dbReference>
<dbReference type="STRING" id="1220583.GOACH_15_01050"/>
<dbReference type="SMART" id="SM00382">
    <property type="entry name" value="AAA"/>
    <property type="match status" value="1"/>
</dbReference>
<evidence type="ECO:0000313" key="4">
    <source>
        <dbReference type="Proteomes" id="UP000010988"/>
    </source>
</evidence>
<organism evidence="3 4">
    <name type="scientific">Gordonia aichiensis NBRC 108223</name>
    <dbReference type="NCBI Taxonomy" id="1220583"/>
    <lineage>
        <taxon>Bacteria</taxon>
        <taxon>Bacillati</taxon>
        <taxon>Actinomycetota</taxon>
        <taxon>Actinomycetes</taxon>
        <taxon>Mycobacteriales</taxon>
        <taxon>Gordoniaceae</taxon>
        <taxon>Gordonia</taxon>
    </lineage>
</organism>
<dbReference type="Proteomes" id="UP000010988">
    <property type="component" value="Unassembled WGS sequence"/>
</dbReference>
<comment type="caution">
    <text evidence="3">The sequence shown here is derived from an EMBL/GenBank/DDBJ whole genome shotgun (WGS) entry which is preliminary data.</text>
</comment>
<dbReference type="Gene3D" id="3.40.50.300">
    <property type="entry name" value="P-loop containing nucleotide triphosphate hydrolases"/>
    <property type="match status" value="1"/>
</dbReference>
<feature type="compositionally biased region" description="Basic and acidic residues" evidence="1">
    <location>
        <begin position="324"/>
        <end position="333"/>
    </location>
</feature>
<dbReference type="InterPro" id="IPR049945">
    <property type="entry name" value="AAA_22"/>
</dbReference>
<proteinExistence type="predicted"/>
<keyword evidence="4" id="KW-1185">Reference proteome</keyword>
<evidence type="ECO:0000256" key="1">
    <source>
        <dbReference type="SAM" id="MobiDB-lite"/>
    </source>
</evidence>
<dbReference type="SUPFAM" id="SSF52540">
    <property type="entry name" value="P-loop containing nucleoside triphosphate hydrolases"/>
    <property type="match status" value="1"/>
</dbReference>